<proteinExistence type="predicted"/>
<comment type="caution">
    <text evidence="1">The sequence shown here is derived from an EMBL/GenBank/DDBJ whole genome shotgun (WGS) entry which is preliminary data.</text>
</comment>
<name>A0A4V6I8H0_STECR</name>
<evidence type="ECO:0000313" key="1">
    <source>
        <dbReference type="EMBL" id="TMS38723.1"/>
    </source>
</evidence>
<keyword evidence="2" id="KW-1185">Reference proteome</keyword>
<reference evidence="1 2" key="2">
    <citation type="journal article" date="2019" name="G3 (Bethesda)">
        <title>Hybrid Assembly of the Genome of the Entomopathogenic Nematode Steinernema carpocapsae Identifies the X-Chromosome.</title>
        <authorList>
            <person name="Serra L."/>
            <person name="Macchietto M."/>
            <person name="Macias-Munoz A."/>
            <person name="McGill C.J."/>
            <person name="Rodriguez I.M."/>
            <person name="Rodriguez B."/>
            <person name="Murad R."/>
            <person name="Mortazavi A."/>
        </authorList>
    </citation>
    <scope>NUCLEOTIDE SEQUENCE [LARGE SCALE GENOMIC DNA]</scope>
    <source>
        <strain evidence="1 2">ALL</strain>
    </source>
</reference>
<gene>
    <name evidence="1" type="ORF">L596_005383</name>
</gene>
<protein>
    <submittedName>
        <fullName evidence="1">Uncharacterized protein</fullName>
    </submittedName>
</protein>
<dbReference type="Proteomes" id="UP000298663">
    <property type="component" value="Chromosome X"/>
</dbReference>
<dbReference type="EMBL" id="CM016762">
    <property type="protein sequence ID" value="TMS38723.1"/>
    <property type="molecule type" value="Genomic_DNA"/>
</dbReference>
<dbReference type="AlphaFoldDB" id="A0A4V6I8H0"/>
<sequence length="96" mass="10568">MNVVALHSDVDEGRNSGYSDNVINFVLQNEGTRAACCAQSNYLEPYKLQLHSVCGAERTRHRPGNEKKRQRQKYSAVVGIVCTDQSAALTCLTPPS</sequence>
<organism evidence="1 2">
    <name type="scientific">Steinernema carpocapsae</name>
    <name type="common">Entomopathogenic nematode</name>
    <dbReference type="NCBI Taxonomy" id="34508"/>
    <lineage>
        <taxon>Eukaryota</taxon>
        <taxon>Metazoa</taxon>
        <taxon>Ecdysozoa</taxon>
        <taxon>Nematoda</taxon>
        <taxon>Chromadorea</taxon>
        <taxon>Rhabditida</taxon>
        <taxon>Tylenchina</taxon>
        <taxon>Panagrolaimomorpha</taxon>
        <taxon>Strongyloidoidea</taxon>
        <taxon>Steinernematidae</taxon>
        <taxon>Steinernema</taxon>
    </lineage>
</organism>
<dbReference type="EMBL" id="AZBU02000001">
    <property type="protein sequence ID" value="TMS38723.1"/>
    <property type="molecule type" value="Genomic_DNA"/>
</dbReference>
<evidence type="ECO:0000313" key="2">
    <source>
        <dbReference type="Proteomes" id="UP000298663"/>
    </source>
</evidence>
<reference evidence="1 2" key="1">
    <citation type="journal article" date="2015" name="Genome Biol.">
        <title>Comparative genomics of Steinernema reveals deeply conserved gene regulatory networks.</title>
        <authorList>
            <person name="Dillman A.R."/>
            <person name="Macchietto M."/>
            <person name="Porter C.F."/>
            <person name="Rogers A."/>
            <person name="Williams B."/>
            <person name="Antoshechkin I."/>
            <person name="Lee M.M."/>
            <person name="Goodwin Z."/>
            <person name="Lu X."/>
            <person name="Lewis E.E."/>
            <person name="Goodrich-Blair H."/>
            <person name="Stock S.P."/>
            <person name="Adams B.J."/>
            <person name="Sternberg P.W."/>
            <person name="Mortazavi A."/>
        </authorList>
    </citation>
    <scope>NUCLEOTIDE SEQUENCE [LARGE SCALE GENOMIC DNA]</scope>
    <source>
        <strain evidence="1 2">ALL</strain>
    </source>
</reference>
<accession>A0A4V6I8H0</accession>